<dbReference type="EMBL" id="CAJJDN010000100">
    <property type="protein sequence ID" value="CAD8112353.1"/>
    <property type="molecule type" value="Genomic_DNA"/>
</dbReference>
<protein>
    <recommendedName>
        <fullName evidence="1">ATPase V1 complex subunit H C-terminal domain-containing protein</fullName>
    </recommendedName>
</protein>
<evidence type="ECO:0000313" key="3">
    <source>
        <dbReference type="Proteomes" id="UP000692954"/>
    </source>
</evidence>
<dbReference type="GO" id="GO:0046961">
    <property type="term" value="F:proton-transporting ATPase activity, rotational mechanism"/>
    <property type="evidence" value="ECO:0007669"/>
    <property type="project" value="InterPro"/>
</dbReference>
<dbReference type="AlphaFoldDB" id="A0A8S1QAG6"/>
<reference evidence="2" key="1">
    <citation type="submission" date="2021-01" db="EMBL/GenBank/DDBJ databases">
        <authorList>
            <consortium name="Genoscope - CEA"/>
            <person name="William W."/>
        </authorList>
    </citation>
    <scope>NUCLEOTIDE SEQUENCE</scope>
</reference>
<gene>
    <name evidence="2" type="ORF">PSON_ATCC_30995.1.T1000161</name>
</gene>
<dbReference type="Pfam" id="PF11698">
    <property type="entry name" value="V-ATPase_H_C"/>
    <property type="match status" value="1"/>
</dbReference>
<dbReference type="InterPro" id="IPR011987">
    <property type="entry name" value="ATPase_V1-cplx_hsu_C"/>
</dbReference>
<dbReference type="GO" id="GO:0000221">
    <property type="term" value="C:vacuolar proton-transporting V-type ATPase, V1 domain"/>
    <property type="evidence" value="ECO:0007669"/>
    <property type="project" value="InterPro"/>
</dbReference>
<name>A0A8S1QAG6_9CILI</name>
<dbReference type="Proteomes" id="UP000692954">
    <property type="component" value="Unassembled WGS sequence"/>
</dbReference>
<evidence type="ECO:0000259" key="1">
    <source>
        <dbReference type="Pfam" id="PF11698"/>
    </source>
</evidence>
<proteinExistence type="predicted"/>
<organism evidence="2 3">
    <name type="scientific">Paramecium sonneborni</name>
    <dbReference type="NCBI Taxonomy" id="65129"/>
    <lineage>
        <taxon>Eukaryota</taxon>
        <taxon>Sar</taxon>
        <taxon>Alveolata</taxon>
        <taxon>Ciliophora</taxon>
        <taxon>Intramacronucleata</taxon>
        <taxon>Oligohymenophorea</taxon>
        <taxon>Peniculida</taxon>
        <taxon>Parameciidae</taxon>
        <taxon>Paramecium</taxon>
    </lineage>
</organism>
<dbReference type="OrthoDB" id="10263554at2759"/>
<dbReference type="PANTHER" id="PTHR10698">
    <property type="entry name" value="V-TYPE PROTON ATPASE SUBUNIT H"/>
    <property type="match status" value="1"/>
</dbReference>
<accession>A0A8S1QAG6</accession>
<dbReference type="InterPro" id="IPR004908">
    <property type="entry name" value="ATPase_V1-cplx_hsu"/>
</dbReference>
<evidence type="ECO:0000313" key="2">
    <source>
        <dbReference type="EMBL" id="CAD8112353.1"/>
    </source>
</evidence>
<feature type="domain" description="ATPase V1 complex subunit H C-terminal" evidence="1">
    <location>
        <begin position="18"/>
        <end position="82"/>
    </location>
</feature>
<comment type="caution">
    <text evidence="2">The sequence shown here is derived from an EMBL/GenBank/DDBJ whole genome shotgun (WGS) entry which is preliminary data.</text>
</comment>
<dbReference type="PANTHER" id="PTHR10698:SF0">
    <property type="entry name" value="V-TYPE PROTON ATPASE SUBUNIT H"/>
    <property type="match status" value="1"/>
</dbReference>
<keyword evidence="3" id="KW-1185">Reference proteome</keyword>
<sequence>MADRLKRKPKICSLFLLKLNYQNVHTEKFWKENIKKFEENDFLLIRKLSDMLKSNNNQNVVIACYDLREFCRFHPFGKQYQRNWMLSKRL</sequence>